<evidence type="ECO:0000313" key="3">
    <source>
        <dbReference type="EMBL" id="OCK75020.1"/>
    </source>
</evidence>
<name>A0A8E2JA52_9PEZI</name>
<feature type="domain" description="HNH nuclease" evidence="2">
    <location>
        <begin position="163"/>
        <end position="246"/>
    </location>
</feature>
<proteinExistence type="predicted"/>
<protein>
    <recommendedName>
        <fullName evidence="2">HNH nuclease domain-containing protein</fullName>
    </recommendedName>
</protein>
<dbReference type="AlphaFoldDB" id="A0A8E2JA52"/>
<dbReference type="InterPro" id="IPR003615">
    <property type="entry name" value="HNH_nuc"/>
</dbReference>
<dbReference type="Proteomes" id="UP000250266">
    <property type="component" value="Unassembled WGS sequence"/>
</dbReference>
<feature type="non-terminal residue" evidence="3">
    <location>
        <position position="1"/>
    </location>
</feature>
<evidence type="ECO:0000256" key="1">
    <source>
        <dbReference type="SAM" id="MobiDB-lite"/>
    </source>
</evidence>
<organism evidence="3 4">
    <name type="scientific">Lepidopterella palustris CBS 459.81</name>
    <dbReference type="NCBI Taxonomy" id="1314670"/>
    <lineage>
        <taxon>Eukaryota</taxon>
        <taxon>Fungi</taxon>
        <taxon>Dikarya</taxon>
        <taxon>Ascomycota</taxon>
        <taxon>Pezizomycotina</taxon>
        <taxon>Dothideomycetes</taxon>
        <taxon>Pleosporomycetidae</taxon>
        <taxon>Mytilinidiales</taxon>
        <taxon>Argynnaceae</taxon>
        <taxon>Lepidopterella</taxon>
    </lineage>
</organism>
<dbReference type="Pfam" id="PF13391">
    <property type="entry name" value="HNH_2"/>
    <property type="match status" value="1"/>
</dbReference>
<feature type="compositionally biased region" description="Low complexity" evidence="1">
    <location>
        <begin position="85"/>
        <end position="131"/>
    </location>
</feature>
<gene>
    <name evidence="3" type="ORF">K432DRAFT_270491</name>
</gene>
<feature type="region of interest" description="Disordered" evidence="1">
    <location>
        <begin position="79"/>
        <end position="144"/>
    </location>
</feature>
<evidence type="ECO:0000259" key="2">
    <source>
        <dbReference type="Pfam" id="PF13391"/>
    </source>
</evidence>
<evidence type="ECO:0000313" key="4">
    <source>
        <dbReference type="Proteomes" id="UP000250266"/>
    </source>
</evidence>
<accession>A0A8E2JA52</accession>
<keyword evidence="4" id="KW-1185">Reference proteome</keyword>
<dbReference type="OrthoDB" id="3899222at2759"/>
<feature type="non-terminal residue" evidence="3">
    <location>
        <position position="357"/>
    </location>
</feature>
<reference evidence="3 4" key="1">
    <citation type="journal article" date="2016" name="Nat. Commun.">
        <title>Ectomycorrhizal ecology is imprinted in the genome of the dominant symbiotic fungus Cenococcum geophilum.</title>
        <authorList>
            <consortium name="DOE Joint Genome Institute"/>
            <person name="Peter M."/>
            <person name="Kohler A."/>
            <person name="Ohm R.A."/>
            <person name="Kuo A."/>
            <person name="Krutzmann J."/>
            <person name="Morin E."/>
            <person name="Arend M."/>
            <person name="Barry K.W."/>
            <person name="Binder M."/>
            <person name="Choi C."/>
            <person name="Clum A."/>
            <person name="Copeland A."/>
            <person name="Grisel N."/>
            <person name="Haridas S."/>
            <person name="Kipfer T."/>
            <person name="LaButti K."/>
            <person name="Lindquist E."/>
            <person name="Lipzen A."/>
            <person name="Maire R."/>
            <person name="Meier B."/>
            <person name="Mihaltcheva S."/>
            <person name="Molinier V."/>
            <person name="Murat C."/>
            <person name="Poggeler S."/>
            <person name="Quandt C.A."/>
            <person name="Sperisen C."/>
            <person name="Tritt A."/>
            <person name="Tisserant E."/>
            <person name="Crous P.W."/>
            <person name="Henrissat B."/>
            <person name="Nehls U."/>
            <person name="Egli S."/>
            <person name="Spatafora J.W."/>
            <person name="Grigoriev I.V."/>
            <person name="Martin F.M."/>
        </authorList>
    </citation>
    <scope>NUCLEOTIDE SEQUENCE [LARGE SCALE GENOMIC DNA]</scope>
    <source>
        <strain evidence="3 4">CBS 459.81</strain>
    </source>
</reference>
<sequence length="357" mass="40294">ASADGPEVEFHDPRRKELLQALKDALGDDTTIGTTVWACLWLSDIDRLEKIVAWAKETPFHVSAFFDTIELSTRVHIGTDRSRRSSAAPSPWRPSSPLQPLTPLQPSTILHPSPSQQPPLSQQPPAQSSLRSQRRNNGSDGQLALSRNKAATNMCCERDQRKCVLVKAGEPINVAHIYPFSMGYEVDPIKEPRNTFWGTLRYFWSEERVDAWHNAVFPSGTEVCYNLICLSPDAHAYWGRAYFAFKPISLSEDKKRLVVQFYWLTPPNRASTVEILQVPSLPKDSDRGPNSTMLFNHETGEKICSGHALSLTTDDPVTQPLPDRRLLEMQWFLHRVTAISGAAEPWDNFRDDSDDED</sequence>
<dbReference type="EMBL" id="KV745375">
    <property type="protein sequence ID" value="OCK75020.1"/>
    <property type="molecule type" value="Genomic_DNA"/>
</dbReference>